<organism evidence="1 2">
    <name type="scientific">Camellia lanceoleosa</name>
    <dbReference type="NCBI Taxonomy" id="1840588"/>
    <lineage>
        <taxon>Eukaryota</taxon>
        <taxon>Viridiplantae</taxon>
        <taxon>Streptophyta</taxon>
        <taxon>Embryophyta</taxon>
        <taxon>Tracheophyta</taxon>
        <taxon>Spermatophyta</taxon>
        <taxon>Magnoliopsida</taxon>
        <taxon>eudicotyledons</taxon>
        <taxon>Gunneridae</taxon>
        <taxon>Pentapetalae</taxon>
        <taxon>asterids</taxon>
        <taxon>Ericales</taxon>
        <taxon>Theaceae</taxon>
        <taxon>Camellia</taxon>
    </lineage>
</organism>
<protein>
    <submittedName>
        <fullName evidence="1">Lipid transfer-like protein VAS</fullName>
    </submittedName>
</protein>
<dbReference type="Proteomes" id="UP001060215">
    <property type="component" value="Chromosome 5"/>
</dbReference>
<evidence type="ECO:0000313" key="2">
    <source>
        <dbReference type="Proteomes" id="UP001060215"/>
    </source>
</evidence>
<reference evidence="1 2" key="1">
    <citation type="journal article" date="2022" name="Plant J.">
        <title>Chromosome-level genome of Camellia lanceoleosa provides a valuable resource for understanding genome evolution and self-incompatibility.</title>
        <authorList>
            <person name="Gong W."/>
            <person name="Xiao S."/>
            <person name="Wang L."/>
            <person name="Liao Z."/>
            <person name="Chang Y."/>
            <person name="Mo W."/>
            <person name="Hu G."/>
            <person name="Li W."/>
            <person name="Zhao G."/>
            <person name="Zhu H."/>
            <person name="Hu X."/>
            <person name="Ji K."/>
            <person name="Xiang X."/>
            <person name="Song Q."/>
            <person name="Yuan D."/>
            <person name="Jin S."/>
            <person name="Zhang L."/>
        </authorList>
    </citation>
    <scope>NUCLEOTIDE SEQUENCE [LARGE SCALE GENOMIC DNA]</scope>
    <source>
        <strain evidence="1">SQ_2022a</strain>
    </source>
</reference>
<sequence length="106" mass="12088">MFVFIFKICPKFVIQNTGKRNGVWEYIYISCFNYLNVRGSHDNPPDSCCNPLKSVIKSNPECLCSMISIKATNAAQQYGINLTDISASQLESMGKIVHEDLERRRH</sequence>
<dbReference type="EMBL" id="CM045762">
    <property type="protein sequence ID" value="KAI8009598.1"/>
    <property type="molecule type" value="Genomic_DNA"/>
</dbReference>
<name>A0ACC0H9P0_9ERIC</name>
<gene>
    <name evidence="1" type="ORF">LOK49_LG06G02841</name>
</gene>
<proteinExistence type="predicted"/>
<comment type="caution">
    <text evidence="1">The sequence shown here is derived from an EMBL/GenBank/DDBJ whole genome shotgun (WGS) entry which is preliminary data.</text>
</comment>
<keyword evidence="2" id="KW-1185">Reference proteome</keyword>
<accession>A0ACC0H9P0</accession>
<evidence type="ECO:0000313" key="1">
    <source>
        <dbReference type="EMBL" id="KAI8009598.1"/>
    </source>
</evidence>